<keyword evidence="18" id="KW-1185">Reference proteome</keyword>
<dbReference type="EMBL" id="CAJFCJ010000023">
    <property type="protein sequence ID" value="CAD5124818.1"/>
    <property type="molecule type" value="Genomic_DNA"/>
</dbReference>
<evidence type="ECO:0000256" key="2">
    <source>
        <dbReference type="ARBA" id="ARBA00022475"/>
    </source>
</evidence>
<keyword evidence="2" id="KW-1003">Cell membrane</keyword>
<dbReference type="SUPFAM" id="SSF49313">
    <property type="entry name" value="Cadherin-like"/>
    <property type="match status" value="16"/>
</dbReference>
<dbReference type="PANTHER" id="PTHR24026:SF126">
    <property type="entry name" value="PROTOCADHERIN FAT 4"/>
    <property type="match status" value="1"/>
</dbReference>
<accession>A0A7I8W9K7</accession>
<dbReference type="CDD" id="cd11304">
    <property type="entry name" value="Cadherin_repeat"/>
    <property type="match status" value="16"/>
</dbReference>
<feature type="domain" description="Cadherin" evidence="16">
    <location>
        <begin position="1648"/>
        <end position="1738"/>
    </location>
</feature>
<evidence type="ECO:0000256" key="12">
    <source>
        <dbReference type="ARBA" id="ARBA00023180"/>
    </source>
</evidence>
<dbReference type="PROSITE" id="PS00232">
    <property type="entry name" value="CADHERIN_1"/>
    <property type="match status" value="6"/>
</dbReference>
<dbReference type="FunFam" id="2.60.40.60:FF:000092">
    <property type="entry name" value="Protocadherin 8"/>
    <property type="match status" value="1"/>
</dbReference>
<feature type="domain" description="Cadherin" evidence="16">
    <location>
        <begin position="998"/>
        <end position="1104"/>
    </location>
</feature>
<feature type="domain" description="Cadherin" evidence="16">
    <location>
        <begin position="223"/>
        <end position="333"/>
    </location>
</feature>
<dbReference type="FunFam" id="2.60.40.60:FF:000020">
    <property type="entry name" value="Dachsous cadherin-related 1b"/>
    <property type="match status" value="2"/>
</dbReference>
<keyword evidence="7 13" id="KW-0106">Calcium</keyword>
<feature type="domain" description="Cadherin" evidence="16">
    <location>
        <begin position="891"/>
        <end position="997"/>
    </location>
</feature>
<evidence type="ECO:0000256" key="5">
    <source>
        <dbReference type="ARBA" id="ARBA00022729"/>
    </source>
</evidence>
<keyword evidence="8" id="KW-0130">Cell adhesion</keyword>
<feature type="domain" description="Cadherin" evidence="16">
    <location>
        <begin position="1540"/>
        <end position="1647"/>
    </location>
</feature>
<feature type="domain" description="Cadherin" evidence="16">
    <location>
        <begin position="336"/>
        <end position="444"/>
    </location>
</feature>
<feature type="domain" description="Cadherin" evidence="16">
    <location>
        <begin position="445"/>
        <end position="549"/>
    </location>
</feature>
<evidence type="ECO:0000256" key="11">
    <source>
        <dbReference type="ARBA" id="ARBA00023157"/>
    </source>
</evidence>
<evidence type="ECO:0000256" key="8">
    <source>
        <dbReference type="ARBA" id="ARBA00022889"/>
    </source>
</evidence>
<feature type="domain" description="Cadherin" evidence="16">
    <location>
        <begin position="657"/>
        <end position="776"/>
    </location>
</feature>
<dbReference type="GO" id="GO:0005886">
    <property type="term" value="C:plasma membrane"/>
    <property type="evidence" value="ECO:0007669"/>
    <property type="project" value="UniProtKB-SubCell"/>
</dbReference>
<proteinExistence type="predicted"/>
<reference evidence="17 18" key="1">
    <citation type="submission" date="2020-08" db="EMBL/GenBank/DDBJ databases">
        <authorList>
            <person name="Hejnol A."/>
        </authorList>
    </citation>
    <scope>NUCLEOTIDE SEQUENCE [LARGE SCALE GENOMIC DNA]</scope>
</reference>
<feature type="domain" description="Cadherin" evidence="16">
    <location>
        <begin position="778"/>
        <end position="890"/>
    </location>
</feature>
<keyword evidence="6" id="KW-0677">Repeat</keyword>
<sequence>MVTAVSFSSASQNVALDEPILNGATIGTFTASGATSYSLSSNPSGSFAIVAATGQVTTTTDLDYEDEGASISCDVTATDGVNTDVLRINIAINPKNEFDPTFKADNQFLPAYDSSTGYLIPENSAIGYEIATLGATDDDVGLDGDWTFSISGSGSDKFVIDAQSGKIYTSATFQRDGSSGVTSYDITVKVEDGGVAATGGARSTTKTIKMAITDVNDENPTFTSGIHTANFLETVASGSTLTITPTLLVTDDDSIGTYTYTFLDGNTPAYFTLDDAVPKSPVIKLAQVVNLDKPQNHDASYRLVLQVDDGNSHTATTVILVSVTPVNEHTPVFSPTTNPVSKSISEAESVGYLIHTVTSTDDDYGDDGVVKYVADTNPNNWFDVDENNGEVRLRSKIDYDALTVAGRTVDLLVRVEDKSTTSVRSATLTISVTITDVSDEDPSCTPASYDTTINENLAVNSPVLTITCSDSDVSENIAFSIDPNTDTNSIFQIHATSGAITIQNTPDYETTQTFSLGIEAVSGPGGSEKTVVVPVTINLNPLNDGPPAITNGQVTRAEDVAVGEKIFQFSANDPDNSPSNNPHDVTSYRIDSVDNSGTAKFTINSVTGWVIIAESLDYETATLYNIVVIAKDGGNSESTATLTVTVTDVNDFAPVCNEYSLTGTIPEDSSVNDPVAGTTPTCSDADGTTDNNQIKYEFATPSGNTNDAFNLNPSTGAITVKTVSSINYEGGASYRDFTLTVNVIDKAGTGCSGSCKTATVEVRITIEPVNEADPVITNANTYTASISESALVGSNVGLPVAASDADQGSLHGTLRYAITSNDQGDNKFGIRQDGQIYVEAALERDGLSLPGARTYNLVVTVADNIPASQRAATTTYVITVNDANDNAPVFTQNIWSAALNEPGAVNDVVKKVTATDEDVGTFGTIVYEIVSVTPSTPGLFKVVADEIQLDSLLDYDTGHKTFSLILRAKDSDPTTPLSATSTLQVVVNPVNENTPSFDHPAQTIAVSETSAPGVIYTLSASDTDSEADGALRFSMVSPTDSTLFAIDSTSGALSTLQSLDYEATVQTYTLVLRVSDNYGNTGNLNAQITFTINVQDENDNFPTFAQTVYTLNIDESFAANTLVPSGTITATDADSGANAALTYSIYGGTGQTSFVINAATGAISTAASPGLDHENRQIHALLIRAVDGGTPAKTGQTVVNINVNDVNDNTPEFLPNNLQASVDENSAAVTDIVTLTLRDLDLTGINIQQAVSITTNPSSRFQISYTPSAVQTTYPILQTAVSLNREVQSTYVVVIEAVDTGTNPSALTGTVSVTVTVNDINDNTPVITSTGHTVSVYENTTIGSVIIDVDATDSDTGDNAALTYTIASGDALGHFMIDAGTGILSLKTSLNYEANIVHNPVVVVSDRGSPSLSVTVTLTVSVVDNNDNSPQIPSTYTFNIAENAPIDTRIGQIAATDADSNNNAAIQYQIVSTVSGPADSFRIDISSGAIFTKTINLNREGVSTYKLLCRATDGGSPPLHSDTIVTINLLDENDNKPVFTKSNHKVNLVEHTKPGVFLVQIEATDYDQSVNAKLIFYIDPLNNVSNSFFEIDAISGNVTLKKEIDRETDGDQFNFKVYAKDSGLSPLFNWVWVTVNIVDINDHTPTFSAANYSTEVAYNEASNYTILQLTVTDKDKGFNSDLVFTQNGAKNIFNMDIKKGKFSLVSGVTLPISTKYTFSVDVTDLGTPKRGSQTYVRIDSFNPDSVIVRIELNLEVDEYKSKRAGLINELTTACKTKYPTCQVKHWKYSKRRAQNILLSNRRRLLQVTTTNLELEYINEYIYAVLDDGTGSNDAKKILAKNELLRSNFDTYKINAVHPYKEDSTTTPWIETTTGIAVVATCAGVGLILIIALIVFLIYWCCIRERLFIPENRPVTAVRRPKPKTNMFRENGRPTTPIVVVPAKDNNGKKSIPPTDTSFEKSKATNEIYSKSSWGNRGSRSITPVLTPEANYDKQAVDPTTGKMYEYNSKTGERRWLQDRDGNSVMKKGMNF</sequence>
<comment type="subcellular location">
    <subcellularLocation>
        <location evidence="1">Cell membrane</location>
        <topology evidence="1">Single-pass type I membrane protein</topology>
    </subcellularLocation>
</comment>
<feature type="domain" description="Cadherin" evidence="16">
    <location>
        <begin position="1432"/>
        <end position="1539"/>
    </location>
</feature>
<feature type="domain" description="Cadherin" evidence="16">
    <location>
        <begin position="1214"/>
        <end position="1327"/>
    </location>
</feature>
<keyword evidence="3" id="KW-0245">EGF-like domain</keyword>
<name>A0A7I8W9K7_9ANNE</name>
<feature type="domain" description="Cadherin" evidence="16">
    <location>
        <begin position="1105"/>
        <end position="1213"/>
    </location>
</feature>
<keyword evidence="12" id="KW-0325">Glycoprotein</keyword>
<keyword evidence="10 15" id="KW-0472">Membrane</keyword>
<dbReference type="OrthoDB" id="6252479at2759"/>
<feature type="region of interest" description="Disordered" evidence="14">
    <location>
        <begin position="1923"/>
        <end position="1959"/>
    </location>
</feature>
<evidence type="ECO:0000313" key="17">
    <source>
        <dbReference type="EMBL" id="CAD5124818.1"/>
    </source>
</evidence>
<keyword evidence="4 15" id="KW-0812">Transmembrane</keyword>
<dbReference type="Proteomes" id="UP000549394">
    <property type="component" value="Unassembled WGS sequence"/>
</dbReference>
<feature type="transmembrane region" description="Helical" evidence="15">
    <location>
        <begin position="1875"/>
        <end position="1902"/>
    </location>
</feature>
<evidence type="ECO:0000256" key="14">
    <source>
        <dbReference type="SAM" id="MobiDB-lite"/>
    </source>
</evidence>
<dbReference type="PRINTS" id="PR00205">
    <property type="entry name" value="CADHERIN"/>
</dbReference>
<evidence type="ECO:0000256" key="1">
    <source>
        <dbReference type="ARBA" id="ARBA00004251"/>
    </source>
</evidence>
<feature type="domain" description="Cadherin" evidence="16">
    <location>
        <begin position="120"/>
        <end position="222"/>
    </location>
</feature>
<protein>
    <submittedName>
        <fullName evidence="17">DgyrCDS13080</fullName>
    </submittedName>
</protein>
<evidence type="ECO:0000256" key="4">
    <source>
        <dbReference type="ARBA" id="ARBA00022692"/>
    </source>
</evidence>
<evidence type="ECO:0000256" key="10">
    <source>
        <dbReference type="ARBA" id="ARBA00023136"/>
    </source>
</evidence>
<dbReference type="GO" id="GO:0005509">
    <property type="term" value="F:calcium ion binding"/>
    <property type="evidence" value="ECO:0007669"/>
    <property type="project" value="UniProtKB-UniRule"/>
</dbReference>
<feature type="domain" description="Cadherin" evidence="16">
    <location>
        <begin position="1328"/>
        <end position="1432"/>
    </location>
</feature>
<dbReference type="InterPro" id="IPR020894">
    <property type="entry name" value="Cadherin_CS"/>
</dbReference>
<evidence type="ECO:0000256" key="6">
    <source>
        <dbReference type="ARBA" id="ARBA00022737"/>
    </source>
</evidence>
<evidence type="ECO:0000256" key="3">
    <source>
        <dbReference type="ARBA" id="ARBA00022536"/>
    </source>
</evidence>
<evidence type="ECO:0000256" key="13">
    <source>
        <dbReference type="PROSITE-ProRule" id="PRU00043"/>
    </source>
</evidence>
<dbReference type="PANTHER" id="PTHR24026">
    <property type="entry name" value="FAT ATYPICAL CADHERIN-RELATED"/>
    <property type="match status" value="1"/>
</dbReference>
<feature type="domain" description="Cadherin" evidence="16">
    <location>
        <begin position="15"/>
        <end position="102"/>
    </location>
</feature>
<feature type="domain" description="Cadherin" evidence="16">
    <location>
        <begin position="558"/>
        <end position="656"/>
    </location>
</feature>
<evidence type="ECO:0000259" key="16">
    <source>
        <dbReference type="PROSITE" id="PS50268"/>
    </source>
</evidence>
<keyword evidence="11" id="KW-1015">Disulfide bond</keyword>
<dbReference type="PROSITE" id="PS50268">
    <property type="entry name" value="CADHERIN_2"/>
    <property type="match status" value="16"/>
</dbReference>
<comment type="caution">
    <text evidence="17">The sequence shown here is derived from an EMBL/GenBank/DDBJ whole genome shotgun (WGS) entry which is preliminary data.</text>
</comment>
<evidence type="ECO:0000256" key="7">
    <source>
        <dbReference type="ARBA" id="ARBA00022837"/>
    </source>
</evidence>
<dbReference type="FunFam" id="2.60.40.60:FF:000005">
    <property type="entry name" value="Protocadherin 9"/>
    <property type="match status" value="1"/>
</dbReference>
<dbReference type="Pfam" id="PF00028">
    <property type="entry name" value="Cadherin"/>
    <property type="match status" value="13"/>
</dbReference>
<dbReference type="GO" id="GO:0007156">
    <property type="term" value="P:homophilic cell adhesion via plasma membrane adhesion molecules"/>
    <property type="evidence" value="ECO:0007669"/>
    <property type="project" value="InterPro"/>
</dbReference>
<dbReference type="FunFam" id="2.60.40.60:FF:000039">
    <property type="entry name" value="FAT atypical cadherin 3"/>
    <property type="match status" value="1"/>
</dbReference>
<evidence type="ECO:0000313" key="18">
    <source>
        <dbReference type="Proteomes" id="UP000549394"/>
    </source>
</evidence>
<evidence type="ECO:0000256" key="9">
    <source>
        <dbReference type="ARBA" id="ARBA00022989"/>
    </source>
</evidence>
<dbReference type="SMART" id="SM00112">
    <property type="entry name" value="CA"/>
    <property type="match status" value="15"/>
</dbReference>
<keyword evidence="9 15" id="KW-1133">Transmembrane helix</keyword>
<gene>
    <name evidence="17" type="ORF">DGYR_LOCUS12301</name>
</gene>
<dbReference type="InterPro" id="IPR002126">
    <property type="entry name" value="Cadherin-like_dom"/>
</dbReference>
<evidence type="ECO:0000256" key="15">
    <source>
        <dbReference type="SAM" id="Phobius"/>
    </source>
</evidence>
<keyword evidence="5" id="KW-0732">Signal</keyword>
<dbReference type="Gene3D" id="2.60.40.60">
    <property type="entry name" value="Cadherins"/>
    <property type="match status" value="16"/>
</dbReference>
<organism evidence="17 18">
    <name type="scientific">Dimorphilus gyrociliatus</name>
    <dbReference type="NCBI Taxonomy" id="2664684"/>
    <lineage>
        <taxon>Eukaryota</taxon>
        <taxon>Metazoa</taxon>
        <taxon>Spiralia</taxon>
        <taxon>Lophotrochozoa</taxon>
        <taxon>Annelida</taxon>
        <taxon>Polychaeta</taxon>
        <taxon>Polychaeta incertae sedis</taxon>
        <taxon>Dinophilidae</taxon>
        <taxon>Dimorphilus</taxon>
    </lineage>
</organism>
<dbReference type="InterPro" id="IPR015919">
    <property type="entry name" value="Cadherin-like_sf"/>
</dbReference>